<dbReference type="PANTHER" id="PTHR33877:SF2">
    <property type="entry name" value="OS07G0170200 PROTEIN"/>
    <property type="match status" value="1"/>
</dbReference>
<dbReference type="PANTHER" id="PTHR33877">
    <property type="entry name" value="SLL1193 PROTEIN"/>
    <property type="match status" value="1"/>
</dbReference>
<reference evidence="2 3" key="1">
    <citation type="submission" date="2019-02" db="EMBL/GenBank/DDBJ databases">
        <title>Deep-cultivation of Planctomycetes and their phenomic and genomic characterization uncovers novel biology.</title>
        <authorList>
            <person name="Wiegand S."/>
            <person name="Jogler M."/>
            <person name="Boedeker C."/>
            <person name="Pinto D."/>
            <person name="Vollmers J."/>
            <person name="Rivas-Marin E."/>
            <person name="Kohn T."/>
            <person name="Peeters S.H."/>
            <person name="Heuer A."/>
            <person name="Rast P."/>
            <person name="Oberbeckmann S."/>
            <person name="Bunk B."/>
            <person name="Jeske O."/>
            <person name="Meyerdierks A."/>
            <person name="Storesund J.E."/>
            <person name="Kallscheuer N."/>
            <person name="Luecker S."/>
            <person name="Lage O.M."/>
            <person name="Pohl T."/>
            <person name="Merkel B.J."/>
            <person name="Hornburger P."/>
            <person name="Mueller R.-W."/>
            <person name="Bruemmer F."/>
            <person name="Labrenz M."/>
            <person name="Spormann A.M."/>
            <person name="Op den Camp H."/>
            <person name="Overmann J."/>
            <person name="Amann R."/>
            <person name="Jetten M.S.M."/>
            <person name="Mascher T."/>
            <person name="Medema M.H."/>
            <person name="Devos D.P."/>
            <person name="Kaster A.-K."/>
            <person name="Ovreas L."/>
            <person name="Rohde M."/>
            <person name="Galperin M.Y."/>
            <person name="Jogler C."/>
        </authorList>
    </citation>
    <scope>NUCLEOTIDE SEQUENCE [LARGE SCALE GENOMIC DNA]</scope>
    <source>
        <strain evidence="2 3">Pan189</strain>
    </source>
</reference>
<dbReference type="GO" id="GO:0004519">
    <property type="term" value="F:endonuclease activity"/>
    <property type="evidence" value="ECO:0007669"/>
    <property type="project" value="UniProtKB-KW"/>
</dbReference>
<dbReference type="CDD" id="cd00085">
    <property type="entry name" value="HNHc"/>
    <property type="match status" value="1"/>
</dbReference>
<dbReference type="Pfam" id="PF14279">
    <property type="entry name" value="HNH_5"/>
    <property type="match status" value="1"/>
</dbReference>
<protein>
    <submittedName>
        <fullName evidence="2">CRISPR-associated endonuclease Cas9</fullName>
    </submittedName>
</protein>
<keyword evidence="2" id="KW-0378">Hydrolase</keyword>
<dbReference type="RefSeq" id="WP_145364711.1">
    <property type="nucleotide sequence ID" value="NZ_CP036268.1"/>
</dbReference>
<sequence>MATAVLKQPTLVLNRNWQPVGVASVARSLVMLWNDTARVVDPRDFQLYTWDDWTRLRPESDEPVVRTVRFEIKVPEVISLTKYDKMHRRTVPFTRRNLFRRDEFTCQYCGSTPGTSELTIDHVLPKSRGGHTSWQNCVLACVRCNHRKADRTPKEAHMPLKSGPKQPSWNPVYSAKNVRIESWDRFLSEAYWNVNLDEN</sequence>
<dbReference type="InterPro" id="IPR003615">
    <property type="entry name" value="HNH_nuc"/>
</dbReference>
<evidence type="ECO:0000259" key="1">
    <source>
        <dbReference type="SMART" id="SM00507"/>
    </source>
</evidence>
<dbReference type="SMART" id="SM00507">
    <property type="entry name" value="HNHc"/>
    <property type="match status" value="1"/>
</dbReference>
<evidence type="ECO:0000313" key="2">
    <source>
        <dbReference type="EMBL" id="QDT38622.1"/>
    </source>
</evidence>
<keyword evidence="2" id="KW-0540">Nuclease</keyword>
<organism evidence="2 3">
    <name type="scientific">Stratiformator vulcanicus</name>
    <dbReference type="NCBI Taxonomy" id="2527980"/>
    <lineage>
        <taxon>Bacteria</taxon>
        <taxon>Pseudomonadati</taxon>
        <taxon>Planctomycetota</taxon>
        <taxon>Planctomycetia</taxon>
        <taxon>Planctomycetales</taxon>
        <taxon>Planctomycetaceae</taxon>
        <taxon>Stratiformator</taxon>
    </lineage>
</organism>
<keyword evidence="3" id="KW-1185">Reference proteome</keyword>
<keyword evidence="2" id="KW-0255">Endonuclease</keyword>
<dbReference type="EMBL" id="CP036268">
    <property type="protein sequence ID" value="QDT38622.1"/>
    <property type="molecule type" value="Genomic_DNA"/>
</dbReference>
<dbReference type="InterPro" id="IPR029471">
    <property type="entry name" value="HNH_5"/>
</dbReference>
<dbReference type="OrthoDB" id="9802901at2"/>
<dbReference type="KEGG" id="svp:Pan189_30170"/>
<proteinExistence type="predicted"/>
<evidence type="ECO:0000313" key="3">
    <source>
        <dbReference type="Proteomes" id="UP000317318"/>
    </source>
</evidence>
<dbReference type="InterPro" id="IPR052892">
    <property type="entry name" value="NA-targeting_endonuclease"/>
</dbReference>
<gene>
    <name evidence="2" type="primary">cas9</name>
    <name evidence="2" type="ORF">Pan189_30170</name>
</gene>
<name>A0A517R404_9PLAN</name>
<dbReference type="Gene3D" id="1.10.30.50">
    <property type="match status" value="1"/>
</dbReference>
<dbReference type="Proteomes" id="UP000317318">
    <property type="component" value="Chromosome"/>
</dbReference>
<accession>A0A517R404</accession>
<dbReference type="AlphaFoldDB" id="A0A517R404"/>
<feature type="domain" description="HNH nuclease" evidence="1">
    <location>
        <begin position="93"/>
        <end position="146"/>
    </location>
</feature>